<dbReference type="GO" id="GO:0000139">
    <property type="term" value="C:Golgi membrane"/>
    <property type="evidence" value="ECO:0007669"/>
    <property type="project" value="TreeGrafter"/>
</dbReference>
<keyword evidence="5" id="KW-0812">Transmembrane</keyword>
<reference evidence="6" key="1">
    <citation type="submission" date="2019-04" db="EMBL/GenBank/DDBJ databases">
        <title>Sequencing of skin fungus with MAO and IRED activity.</title>
        <authorList>
            <person name="Marsaioli A.J."/>
            <person name="Bonatto J.M.C."/>
            <person name="Reis Junior O."/>
        </authorList>
    </citation>
    <scope>NUCLEOTIDE SEQUENCE</scope>
    <source>
        <strain evidence="6">30M1</strain>
    </source>
</reference>
<protein>
    <submittedName>
        <fullName evidence="6">Uncharacterized protein</fullName>
    </submittedName>
</protein>
<keyword evidence="5" id="KW-1133">Transmembrane helix</keyword>
<feature type="region of interest" description="Disordered" evidence="4">
    <location>
        <begin position="383"/>
        <end position="406"/>
    </location>
</feature>
<dbReference type="InterPro" id="IPR008630">
    <property type="entry name" value="Glyco_trans_34"/>
</dbReference>
<dbReference type="GO" id="GO:0006487">
    <property type="term" value="P:protein N-linked glycosylation"/>
    <property type="evidence" value="ECO:0007669"/>
    <property type="project" value="TreeGrafter"/>
</dbReference>
<accession>A0A9P4W869</accession>
<comment type="caution">
    <text evidence="6">The sequence shown here is derived from an EMBL/GenBank/DDBJ whole genome shotgun (WGS) entry which is preliminary data.</text>
</comment>
<proteinExistence type="inferred from homology"/>
<keyword evidence="3" id="KW-0808">Transferase</keyword>
<keyword evidence="7" id="KW-1185">Reference proteome</keyword>
<dbReference type="PANTHER" id="PTHR31306">
    <property type="entry name" value="ALPHA-1,6-MANNOSYLTRANSFERASE MNN11-RELATED"/>
    <property type="match status" value="1"/>
</dbReference>
<evidence type="ECO:0000313" key="6">
    <source>
        <dbReference type="EMBL" id="KAF2998261.1"/>
    </source>
</evidence>
<dbReference type="GO" id="GO:0016757">
    <property type="term" value="F:glycosyltransferase activity"/>
    <property type="evidence" value="ECO:0007669"/>
    <property type="project" value="UniProtKB-KW"/>
</dbReference>
<name>A0A9P4W869_CURKU</name>
<gene>
    <name evidence="6" type="ORF">E8E13_006486</name>
</gene>
<keyword evidence="2" id="KW-0328">Glycosyltransferase</keyword>
<evidence type="ECO:0000256" key="3">
    <source>
        <dbReference type="ARBA" id="ARBA00022679"/>
    </source>
</evidence>
<comment type="similarity">
    <text evidence="1">Belongs to the glycosyltransferase 34 family.</text>
</comment>
<dbReference type="InterPro" id="IPR029044">
    <property type="entry name" value="Nucleotide-diphossugar_trans"/>
</dbReference>
<keyword evidence="5" id="KW-0472">Membrane</keyword>
<dbReference type="Proteomes" id="UP000801428">
    <property type="component" value="Unassembled WGS sequence"/>
</dbReference>
<evidence type="ECO:0000256" key="4">
    <source>
        <dbReference type="SAM" id="MobiDB-lite"/>
    </source>
</evidence>
<evidence type="ECO:0000256" key="5">
    <source>
        <dbReference type="SAM" id="Phobius"/>
    </source>
</evidence>
<feature type="compositionally biased region" description="Basic and acidic residues" evidence="4">
    <location>
        <begin position="383"/>
        <end position="395"/>
    </location>
</feature>
<feature type="transmembrane region" description="Helical" evidence="5">
    <location>
        <begin position="12"/>
        <end position="29"/>
    </location>
</feature>
<dbReference type="OrthoDB" id="3763672at2759"/>
<evidence type="ECO:0000256" key="2">
    <source>
        <dbReference type="ARBA" id="ARBA00022676"/>
    </source>
</evidence>
<dbReference type="AlphaFoldDB" id="A0A9P4W869"/>
<dbReference type="Pfam" id="PF05637">
    <property type="entry name" value="Glyco_transf_34"/>
    <property type="match status" value="1"/>
</dbReference>
<dbReference type="PANTHER" id="PTHR31306:SF3">
    <property type="entry name" value="NUCLEOTIDE-DIPHOSPHO-SUGAR TRANSFERASE DOMAIN-CONTAINING PROTEIN"/>
    <property type="match status" value="1"/>
</dbReference>
<evidence type="ECO:0000313" key="7">
    <source>
        <dbReference type="Proteomes" id="UP000801428"/>
    </source>
</evidence>
<evidence type="ECO:0000256" key="1">
    <source>
        <dbReference type="ARBA" id="ARBA00005664"/>
    </source>
</evidence>
<organism evidence="6 7">
    <name type="scientific">Curvularia kusanoi</name>
    <name type="common">Cochliobolus kusanoi</name>
    <dbReference type="NCBI Taxonomy" id="90978"/>
    <lineage>
        <taxon>Eukaryota</taxon>
        <taxon>Fungi</taxon>
        <taxon>Dikarya</taxon>
        <taxon>Ascomycota</taxon>
        <taxon>Pezizomycotina</taxon>
        <taxon>Dothideomycetes</taxon>
        <taxon>Pleosporomycetidae</taxon>
        <taxon>Pleosporales</taxon>
        <taxon>Pleosporineae</taxon>
        <taxon>Pleosporaceae</taxon>
        <taxon>Curvularia</taxon>
    </lineage>
</organism>
<dbReference type="EMBL" id="SWKU01000020">
    <property type="protein sequence ID" value="KAF2998261.1"/>
    <property type="molecule type" value="Genomic_DNA"/>
</dbReference>
<sequence length="406" mass="46444">MPGPVFSTHRIAALGVFLFFISVFIYSAASIHHGNNPVQQIKDTASNAANGAAEMFKHEPAQPAELTINDAFLKLYESIRTNVSAPVYKDPSGQEFKINEHGPWWKEPLRNEVLIVDIDTRVPNGDNELWNDERMDWHNMDAEKDGGMVSASFMNHFLYSRIHGYDYKFFNARSMEPDGYHNTWVKPHVLSSLLQSYKFVVFIDADATIQHLELPIEWLFNRWGIKPETSIAMPLDTRQILNGDENASNDSKGKLVLNTGVVIAQSLPYTFEMLKAWKECPDEKQYPGCGNWKQNWSHEQKAFSEYIRWDYNPSGNEIIEIPCDDAMGYPGINKHGHILSKCVGTFLRHHTVDKSWTKKSTEEAMSQAMTDLAHKMLQQNKDKYWYKEGEKKEEQAGGNEPTVKGH</sequence>
<dbReference type="Gene3D" id="3.90.550.10">
    <property type="entry name" value="Spore Coat Polysaccharide Biosynthesis Protein SpsA, Chain A"/>
    <property type="match status" value="1"/>
</dbReference>